<proteinExistence type="predicted"/>
<accession>A0ABQ9IKQ1</accession>
<evidence type="ECO:0000313" key="2">
    <source>
        <dbReference type="EMBL" id="KAJ8897022.1"/>
    </source>
</evidence>
<keyword evidence="3" id="KW-1185">Reference proteome</keyword>
<protein>
    <submittedName>
        <fullName evidence="2">Uncharacterized protein</fullName>
    </submittedName>
</protein>
<dbReference type="Proteomes" id="UP001159363">
    <property type="component" value="Chromosome 1"/>
</dbReference>
<reference evidence="2 3" key="1">
    <citation type="submission" date="2023-02" db="EMBL/GenBank/DDBJ databases">
        <title>LHISI_Scaffold_Assembly.</title>
        <authorList>
            <person name="Stuart O.P."/>
            <person name="Cleave R."/>
            <person name="Magrath M.J.L."/>
            <person name="Mikheyev A.S."/>
        </authorList>
    </citation>
    <scope>NUCLEOTIDE SEQUENCE [LARGE SCALE GENOMIC DNA]</scope>
    <source>
        <strain evidence="2">Daus_M_001</strain>
        <tissue evidence="2">Leg muscle</tissue>
    </source>
</reference>
<evidence type="ECO:0000313" key="3">
    <source>
        <dbReference type="Proteomes" id="UP001159363"/>
    </source>
</evidence>
<gene>
    <name evidence="2" type="ORF">PR048_002368</name>
</gene>
<dbReference type="PANTHER" id="PTHR47326">
    <property type="entry name" value="TRANSPOSABLE ELEMENT TC3 TRANSPOSASE-LIKE PROTEIN"/>
    <property type="match status" value="1"/>
</dbReference>
<dbReference type="EMBL" id="JARBHB010000001">
    <property type="protein sequence ID" value="KAJ8897022.1"/>
    <property type="molecule type" value="Genomic_DNA"/>
</dbReference>
<feature type="region of interest" description="Disordered" evidence="1">
    <location>
        <begin position="1"/>
        <end position="31"/>
    </location>
</feature>
<dbReference type="InterPro" id="IPR036397">
    <property type="entry name" value="RNaseH_sf"/>
</dbReference>
<dbReference type="Gene3D" id="3.30.420.10">
    <property type="entry name" value="Ribonuclease H-like superfamily/Ribonuclease H"/>
    <property type="match status" value="1"/>
</dbReference>
<organism evidence="2 3">
    <name type="scientific">Dryococelus australis</name>
    <dbReference type="NCBI Taxonomy" id="614101"/>
    <lineage>
        <taxon>Eukaryota</taxon>
        <taxon>Metazoa</taxon>
        <taxon>Ecdysozoa</taxon>
        <taxon>Arthropoda</taxon>
        <taxon>Hexapoda</taxon>
        <taxon>Insecta</taxon>
        <taxon>Pterygota</taxon>
        <taxon>Neoptera</taxon>
        <taxon>Polyneoptera</taxon>
        <taxon>Phasmatodea</taxon>
        <taxon>Verophasmatodea</taxon>
        <taxon>Anareolatae</taxon>
        <taxon>Phasmatidae</taxon>
        <taxon>Eurycanthinae</taxon>
        <taxon>Dryococelus</taxon>
    </lineage>
</organism>
<sequence>MSGRGKRAIPEKTRRPTASFGRIPTCGNPVTRPGIEPGSPCLAVLETGRAVFCSPWFNDWAWSVLGRVTAKARRQDGVIPHSAIPVRRHIHVHSLTSRNVGRERPTAWPPRSPDVRPHNFWWRGYIKSMVYATPLGTRDELMTRIRRAVCHHQCQAGNLCNVHRNMLSAALSVWPIVVGTLNRHSSEVALTHIESTIQTLSRHEAMLSGQELRLPQTHTHATGSARPDTRAASREMAAALTSPHLHLDSHLALIPPPPNISTHDSPDEPRCDINFLQLRVNLMSAKEVVRPHAYHHGDPGSPDFRMWESCQTMPQCSPTMFTNTREANV</sequence>
<evidence type="ECO:0000256" key="1">
    <source>
        <dbReference type="SAM" id="MobiDB-lite"/>
    </source>
</evidence>
<comment type="caution">
    <text evidence="2">The sequence shown here is derived from an EMBL/GenBank/DDBJ whole genome shotgun (WGS) entry which is preliminary data.</text>
</comment>
<dbReference type="PANTHER" id="PTHR47326:SF1">
    <property type="entry name" value="HTH PSQ-TYPE DOMAIN-CONTAINING PROTEIN"/>
    <property type="match status" value="1"/>
</dbReference>
<name>A0ABQ9IKQ1_9NEOP</name>